<comment type="similarity">
    <text evidence="2">Belongs to the TMEM19 family.</text>
</comment>
<feature type="compositionally biased region" description="Low complexity" evidence="6">
    <location>
        <begin position="17"/>
        <end position="31"/>
    </location>
</feature>
<proteinExistence type="inferred from homology"/>
<feature type="compositionally biased region" description="Low complexity" evidence="6">
    <location>
        <begin position="439"/>
        <end position="467"/>
    </location>
</feature>
<dbReference type="InterPro" id="IPR002794">
    <property type="entry name" value="DUF92_TMEM19"/>
</dbReference>
<feature type="compositionally biased region" description="Low complexity" evidence="6">
    <location>
        <begin position="406"/>
        <end position="416"/>
    </location>
</feature>
<evidence type="ECO:0008006" key="9">
    <source>
        <dbReference type="Google" id="ProtNLM"/>
    </source>
</evidence>
<evidence type="ECO:0000256" key="1">
    <source>
        <dbReference type="ARBA" id="ARBA00004141"/>
    </source>
</evidence>
<feature type="transmembrane region" description="Helical" evidence="7">
    <location>
        <begin position="235"/>
        <end position="258"/>
    </location>
</feature>
<dbReference type="EMBL" id="LR862152">
    <property type="protein sequence ID" value="CAD1834013.1"/>
    <property type="molecule type" value="Genomic_DNA"/>
</dbReference>
<feature type="compositionally biased region" description="Pro residues" evidence="6">
    <location>
        <begin position="417"/>
        <end position="426"/>
    </location>
</feature>
<protein>
    <recommendedName>
        <fullName evidence="9">Protein VTE6, chloroplastic</fullName>
    </recommendedName>
</protein>
<accession>A0A6V7PTH4</accession>
<feature type="region of interest" description="Disordered" evidence="6">
    <location>
        <begin position="345"/>
        <end position="364"/>
    </location>
</feature>
<reference evidence="8" key="1">
    <citation type="submission" date="2020-07" db="EMBL/GenBank/DDBJ databases">
        <authorList>
            <person name="Lin J."/>
        </authorList>
    </citation>
    <scope>NUCLEOTIDE SEQUENCE</scope>
</reference>
<gene>
    <name evidence="8" type="ORF">CB5_LOCUS17224</name>
</gene>
<comment type="subcellular location">
    <subcellularLocation>
        <location evidence="1">Membrane</location>
        <topology evidence="1">Multi-pass membrane protein</topology>
    </subcellularLocation>
</comment>
<evidence type="ECO:0000256" key="6">
    <source>
        <dbReference type="SAM" id="MobiDB-lite"/>
    </source>
</evidence>
<dbReference type="GO" id="GO:0009706">
    <property type="term" value="C:chloroplast inner membrane"/>
    <property type="evidence" value="ECO:0007669"/>
    <property type="project" value="TreeGrafter"/>
</dbReference>
<evidence type="ECO:0000256" key="5">
    <source>
        <dbReference type="ARBA" id="ARBA00023136"/>
    </source>
</evidence>
<keyword evidence="4 7" id="KW-1133">Transmembrane helix</keyword>
<dbReference type="FunFam" id="3.80.10.10:FF:000833">
    <property type="entry name" value="Protein TOO MANY MOUTHS"/>
    <property type="match status" value="1"/>
</dbReference>
<feature type="transmembrane region" description="Helical" evidence="7">
    <location>
        <begin position="164"/>
        <end position="183"/>
    </location>
</feature>
<dbReference type="PANTHER" id="PTHR13353:SF5">
    <property type="entry name" value="TRANSMEMBRANE PROTEIN 19"/>
    <property type="match status" value="1"/>
</dbReference>
<feature type="transmembrane region" description="Helical" evidence="7">
    <location>
        <begin position="87"/>
        <end position="112"/>
    </location>
</feature>
<dbReference type="InterPro" id="IPR001611">
    <property type="entry name" value="Leu-rich_rpt"/>
</dbReference>
<dbReference type="Pfam" id="PF13855">
    <property type="entry name" value="LRR_8"/>
    <property type="match status" value="2"/>
</dbReference>
<feature type="region of interest" description="Disordered" evidence="6">
    <location>
        <begin position="11"/>
        <end position="45"/>
    </location>
</feature>
<feature type="region of interest" description="Disordered" evidence="6">
    <location>
        <begin position="394"/>
        <end position="469"/>
    </location>
</feature>
<evidence type="ECO:0000256" key="3">
    <source>
        <dbReference type="ARBA" id="ARBA00022692"/>
    </source>
</evidence>
<organism evidence="8">
    <name type="scientific">Ananas comosus var. bracteatus</name>
    <name type="common">red pineapple</name>
    <dbReference type="NCBI Taxonomy" id="296719"/>
    <lineage>
        <taxon>Eukaryota</taxon>
        <taxon>Viridiplantae</taxon>
        <taxon>Streptophyta</taxon>
        <taxon>Embryophyta</taxon>
        <taxon>Tracheophyta</taxon>
        <taxon>Spermatophyta</taxon>
        <taxon>Magnoliopsida</taxon>
        <taxon>Liliopsida</taxon>
        <taxon>Poales</taxon>
        <taxon>Bromeliaceae</taxon>
        <taxon>Bromelioideae</taxon>
        <taxon>Ananas</taxon>
    </lineage>
</organism>
<evidence type="ECO:0000256" key="2">
    <source>
        <dbReference type="ARBA" id="ARBA00009012"/>
    </source>
</evidence>
<sequence>MAFALLAPLRKPPPSSLPLLRPSSSPTTVSSIAFPKTRAPEPKPRFSRMLLPPNALSLSDLAGLQSSLVDLLRTSPPTWESAIANNLVIFLLGSPILVAGLAASGIGAAFLLGTLTWRAFGSSGFLLVAAYFIAGTAATKLKIKQKEALGVAEKRSGRRGPGSVIGSSAAGCVCALLSIYGIGGASFSGLWRLGFVASYCTKLSDTVSSEIGKAYGKTTYLVTTLKVVPRGTEGAISVEGTIAGLLASILLASVGYFLGEVDVLQAAICVLASQIANFGESLIGAALQEKDGYKWLNNDLVNVINISMGSILAVLMQHIQQAQMMLMDPPEKETLFRIMEAMSSDRDWRGSTPDPCSPGSSWPGIECKPSTADPYFHVTRLDFGASPNPSCRPNATFPSQLVFDLPSSNPSSSSAASPPPKPPSPSPCRRAPHHHRPTPRSSSSASDRTRPCSAPFRPTSPSSPRFSYNSLSGPIPPQIAGLKSLVGLDLSYNSLTGAVPPAIGQLALLQKLDLSSNKLTGSIPESVESLGCLVFLALSSNMLTGRLPDGLQKLQSLQCFIMDDNPMFAPLPAQLGRLANLQELRLASSGYSGTIPGSFASLSNLTTLSLENNNLTGEIPVGLSGLRRMYHLNLSRNMLSGVVPFNAGFLRRLGRNLDLGGNVGLCLNDSESYESAHAGVDVCGDNTRAFAASSSSMQKPLGGAGGASSLLPCGFYYQLLGLILSWVFGSGTTMFYSNKFTPWFMPILTALSILKDEALDTVGSDRALQYSEIVLKQLCKS</sequence>
<feature type="transmembrane region" description="Helical" evidence="7">
    <location>
        <begin position="124"/>
        <end position="143"/>
    </location>
</feature>
<dbReference type="PRINTS" id="PR00019">
    <property type="entry name" value="LEURICHRPT"/>
</dbReference>
<evidence type="ECO:0000256" key="4">
    <source>
        <dbReference type="ARBA" id="ARBA00022989"/>
    </source>
</evidence>
<dbReference type="InterPro" id="IPR032675">
    <property type="entry name" value="LRR_dom_sf"/>
</dbReference>
<name>A0A6V7PTH4_ANACO</name>
<feature type="transmembrane region" description="Helical" evidence="7">
    <location>
        <begin position="300"/>
        <end position="319"/>
    </location>
</feature>
<dbReference type="Gene3D" id="3.80.10.10">
    <property type="entry name" value="Ribonuclease Inhibitor"/>
    <property type="match status" value="2"/>
</dbReference>
<evidence type="ECO:0000256" key="7">
    <source>
        <dbReference type="SAM" id="Phobius"/>
    </source>
</evidence>
<dbReference type="AlphaFoldDB" id="A0A6V7PTH4"/>
<keyword evidence="5 7" id="KW-0472">Membrane</keyword>
<evidence type="ECO:0000313" key="8">
    <source>
        <dbReference type="EMBL" id="CAD1834013.1"/>
    </source>
</evidence>
<dbReference type="SUPFAM" id="SSF52058">
    <property type="entry name" value="L domain-like"/>
    <property type="match status" value="1"/>
</dbReference>
<dbReference type="Pfam" id="PF01940">
    <property type="entry name" value="DUF92"/>
    <property type="match status" value="1"/>
</dbReference>
<keyword evidence="3 7" id="KW-0812">Transmembrane</keyword>
<dbReference type="PANTHER" id="PTHR13353">
    <property type="entry name" value="TRANSMEMBRANE PROTEIN 19"/>
    <property type="match status" value="1"/>
</dbReference>